<comment type="caution">
    <text evidence="2">The sequence shown here is derived from an EMBL/GenBank/DDBJ whole genome shotgun (WGS) entry which is preliminary data.</text>
</comment>
<proteinExistence type="predicted"/>
<evidence type="ECO:0000313" key="2">
    <source>
        <dbReference type="EMBL" id="KAJ7092297.1"/>
    </source>
</evidence>
<keyword evidence="3" id="KW-1185">Reference proteome</keyword>
<accession>A0AAD6UBR2</accession>
<gene>
    <name evidence="2" type="ORF">B0H15DRAFT_833390</name>
</gene>
<keyword evidence="1" id="KW-1133">Transmembrane helix</keyword>
<keyword evidence="1" id="KW-0812">Transmembrane</keyword>
<sequence length="218" mass="24229">MRVLRPPCLQCIWTAAHRAAHIAAPPPRILWELQALREGRADGRSRWASCVRDVELPLPIPRKSLPLPLPASTDATATAKGAPNDSAPSVSVAACRGGVVGVGLGREAFAMGSILRALRCPCRPRFRSRFSARERTLTLFLVFFVVISALVRAFPLFRAQVEPYVHARLWCTSEGYEAGRYLPHPRTYSPRATTNSTRSTNMDLARRRPARRSYVLTK</sequence>
<organism evidence="2 3">
    <name type="scientific">Mycena belliarum</name>
    <dbReference type="NCBI Taxonomy" id="1033014"/>
    <lineage>
        <taxon>Eukaryota</taxon>
        <taxon>Fungi</taxon>
        <taxon>Dikarya</taxon>
        <taxon>Basidiomycota</taxon>
        <taxon>Agaricomycotina</taxon>
        <taxon>Agaricomycetes</taxon>
        <taxon>Agaricomycetidae</taxon>
        <taxon>Agaricales</taxon>
        <taxon>Marasmiineae</taxon>
        <taxon>Mycenaceae</taxon>
        <taxon>Mycena</taxon>
    </lineage>
</organism>
<protein>
    <submittedName>
        <fullName evidence="2">Uncharacterized protein</fullName>
    </submittedName>
</protein>
<evidence type="ECO:0000313" key="3">
    <source>
        <dbReference type="Proteomes" id="UP001222325"/>
    </source>
</evidence>
<evidence type="ECO:0000256" key="1">
    <source>
        <dbReference type="SAM" id="Phobius"/>
    </source>
</evidence>
<reference evidence="2" key="1">
    <citation type="submission" date="2023-03" db="EMBL/GenBank/DDBJ databases">
        <title>Massive genome expansion in bonnet fungi (Mycena s.s.) driven by repeated elements and novel gene families across ecological guilds.</title>
        <authorList>
            <consortium name="Lawrence Berkeley National Laboratory"/>
            <person name="Harder C.B."/>
            <person name="Miyauchi S."/>
            <person name="Viragh M."/>
            <person name="Kuo A."/>
            <person name="Thoen E."/>
            <person name="Andreopoulos B."/>
            <person name="Lu D."/>
            <person name="Skrede I."/>
            <person name="Drula E."/>
            <person name="Henrissat B."/>
            <person name="Morin E."/>
            <person name="Kohler A."/>
            <person name="Barry K."/>
            <person name="LaButti K."/>
            <person name="Morin E."/>
            <person name="Salamov A."/>
            <person name="Lipzen A."/>
            <person name="Mereny Z."/>
            <person name="Hegedus B."/>
            <person name="Baldrian P."/>
            <person name="Stursova M."/>
            <person name="Weitz H."/>
            <person name="Taylor A."/>
            <person name="Grigoriev I.V."/>
            <person name="Nagy L.G."/>
            <person name="Martin F."/>
            <person name="Kauserud H."/>
        </authorList>
    </citation>
    <scope>NUCLEOTIDE SEQUENCE</scope>
    <source>
        <strain evidence="2">CBHHK173m</strain>
    </source>
</reference>
<dbReference type="AlphaFoldDB" id="A0AAD6UBR2"/>
<dbReference type="Proteomes" id="UP001222325">
    <property type="component" value="Unassembled WGS sequence"/>
</dbReference>
<feature type="transmembrane region" description="Helical" evidence="1">
    <location>
        <begin position="137"/>
        <end position="157"/>
    </location>
</feature>
<keyword evidence="1" id="KW-0472">Membrane</keyword>
<dbReference type="EMBL" id="JARJCN010000018">
    <property type="protein sequence ID" value="KAJ7092297.1"/>
    <property type="molecule type" value="Genomic_DNA"/>
</dbReference>
<name>A0AAD6UBR2_9AGAR</name>